<name>A0ABR4BW84_9HELO</name>
<feature type="compositionally biased region" description="Polar residues" evidence="1">
    <location>
        <begin position="275"/>
        <end position="287"/>
    </location>
</feature>
<feature type="compositionally biased region" description="Polar residues" evidence="1">
    <location>
        <begin position="68"/>
        <end position="78"/>
    </location>
</feature>
<proteinExistence type="predicted"/>
<gene>
    <name evidence="2" type="ORF">VTL71DRAFT_7282</name>
</gene>
<feature type="compositionally biased region" description="Low complexity" evidence="1">
    <location>
        <begin position="16"/>
        <end position="34"/>
    </location>
</feature>
<evidence type="ECO:0000256" key="1">
    <source>
        <dbReference type="SAM" id="MobiDB-lite"/>
    </source>
</evidence>
<feature type="compositionally biased region" description="Polar residues" evidence="1">
    <location>
        <begin position="120"/>
        <end position="163"/>
    </location>
</feature>
<feature type="compositionally biased region" description="Polar residues" evidence="1">
    <location>
        <begin position="35"/>
        <end position="54"/>
    </location>
</feature>
<comment type="caution">
    <text evidence="2">The sequence shown here is derived from an EMBL/GenBank/DDBJ whole genome shotgun (WGS) entry which is preliminary data.</text>
</comment>
<dbReference type="EMBL" id="JAZHXI010000018">
    <property type="protein sequence ID" value="KAL2061904.1"/>
    <property type="molecule type" value="Genomic_DNA"/>
</dbReference>
<feature type="region of interest" description="Disordered" evidence="1">
    <location>
        <begin position="270"/>
        <end position="311"/>
    </location>
</feature>
<feature type="compositionally biased region" description="Polar residues" evidence="1">
    <location>
        <begin position="189"/>
        <end position="216"/>
    </location>
</feature>
<feature type="region of interest" description="Disordered" evidence="1">
    <location>
        <begin position="67"/>
        <end position="102"/>
    </location>
</feature>
<keyword evidence="3" id="KW-1185">Reference proteome</keyword>
<evidence type="ECO:0000313" key="2">
    <source>
        <dbReference type="EMBL" id="KAL2061904.1"/>
    </source>
</evidence>
<feature type="region of interest" description="Disordered" evidence="1">
    <location>
        <begin position="1"/>
        <end position="55"/>
    </location>
</feature>
<evidence type="ECO:0000313" key="3">
    <source>
        <dbReference type="Proteomes" id="UP001595075"/>
    </source>
</evidence>
<dbReference type="Proteomes" id="UP001595075">
    <property type="component" value="Unassembled WGS sequence"/>
</dbReference>
<protein>
    <submittedName>
        <fullName evidence="2">Uncharacterized protein</fullName>
    </submittedName>
</protein>
<accession>A0ABR4BW84</accession>
<sequence>MDRPHPDKGVPVFSRATTTNENTAVNNTTTPALTRSTDQSGPESINAPPSSGTNLRKRMRMSDLCNANGATSVDTSSGSAGGYVSPYTTQRNQDGPDTRTSDQEFSNLLQLSYTDGPAQAGSSRNWTNRSPANFQPDSPATQRSIRNSNRQSASNIDFSQQFVTPRRQPPAPEIRPNPYAYPSKPGEIQQPTKPTPVLQSDPHNVQRAQNVTSDFRSSGPGKANILGRSRSGPIPRSHTNTIGSQVSRNNAPIFHLGGSQLFPYPTSSRRIDRQPVQQATSGVQDQPSLAADTSAENTARPLQNSPFPAKVNPSPQSFFGINEILSAVESTIALTRMDLNSLQSKDTVNAPGLAGRGDRLWIIHCEARIAGLEHFMKHLAEATPQLHSGREGGAANKQLPQGACHKIGYRLNLSFGHMQLGAATMDLIRILEDEIRKVKIEKKRRSDRAEEARINMESAGEIEIKEKSDLCRAWIVEVAKLGAWHGFLQHCLDGLVPRFVEWEEKARVEQLKLPLRG</sequence>
<feature type="region of interest" description="Disordered" evidence="1">
    <location>
        <begin position="114"/>
        <end position="245"/>
    </location>
</feature>
<feature type="compositionally biased region" description="Polar residues" evidence="1">
    <location>
        <begin position="294"/>
        <end position="306"/>
    </location>
</feature>
<reference evidence="2 3" key="1">
    <citation type="journal article" date="2024" name="Commun. Biol.">
        <title>Comparative genomic analysis of thermophilic fungi reveals convergent evolutionary adaptations and gene losses.</title>
        <authorList>
            <person name="Steindorff A.S."/>
            <person name="Aguilar-Pontes M.V."/>
            <person name="Robinson A.J."/>
            <person name="Andreopoulos B."/>
            <person name="LaButti K."/>
            <person name="Kuo A."/>
            <person name="Mondo S."/>
            <person name="Riley R."/>
            <person name="Otillar R."/>
            <person name="Haridas S."/>
            <person name="Lipzen A."/>
            <person name="Grimwood J."/>
            <person name="Schmutz J."/>
            <person name="Clum A."/>
            <person name="Reid I.D."/>
            <person name="Moisan M.C."/>
            <person name="Butler G."/>
            <person name="Nguyen T.T.M."/>
            <person name="Dewar K."/>
            <person name="Conant G."/>
            <person name="Drula E."/>
            <person name="Henrissat B."/>
            <person name="Hansel C."/>
            <person name="Singer S."/>
            <person name="Hutchinson M.I."/>
            <person name="de Vries R.P."/>
            <person name="Natvig D.O."/>
            <person name="Powell A.J."/>
            <person name="Tsang A."/>
            <person name="Grigoriev I.V."/>
        </authorList>
    </citation>
    <scope>NUCLEOTIDE SEQUENCE [LARGE SCALE GENOMIC DNA]</scope>
    <source>
        <strain evidence="2 3">CBS 494.80</strain>
    </source>
</reference>
<organism evidence="2 3">
    <name type="scientific">Oculimacula yallundae</name>
    <dbReference type="NCBI Taxonomy" id="86028"/>
    <lineage>
        <taxon>Eukaryota</taxon>
        <taxon>Fungi</taxon>
        <taxon>Dikarya</taxon>
        <taxon>Ascomycota</taxon>
        <taxon>Pezizomycotina</taxon>
        <taxon>Leotiomycetes</taxon>
        <taxon>Helotiales</taxon>
        <taxon>Ploettnerulaceae</taxon>
        <taxon>Oculimacula</taxon>
    </lineage>
</organism>